<dbReference type="Proteomes" id="UP001201549">
    <property type="component" value="Unassembled WGS sequence"/>
</dbReference>
<dbReference type="EMBL" id="JAKOGG010000002">
    <property type="protein sequence ID" value="MCS4555711.1"/>
    <property type="molecule type" value="Genomic_DNA"/>
</dbReference>
<dbReference type="Gene3D" id="3.40.1580.10">
    <property type="entry name" value="SMI1/KNR4-like"/>
    <property type="match status" value="1"/>
</dbReference>
<comment type="caution">
    <text evidence="2">The sequence shown here is derived from an EMBL/GenBank/DDBJ whole genome shotgun (WGS) entry which is preliminary data.</text>
</comment>
<evidence type="ECO:0000259" key="1">
    <source>
        <dbReference type="SMART" id="SM00860"/>
    </source>
</evidence>
<dbReference type="Pfam" id="PF09346">
    <property type="entry name" value="SMI1_KNR4"/>
    <property type="match status" value="1"/>
</dbReference>
<sequence>MGFSEYCQRLSALYLAQQVPFNLAAPATDAALLAAEQQLGFSIAPSLRSAWQVADGGDSWQAMFARPNFLTGYDFLSLQQALAARASMQRRAPNYADYQAPEPRDSRIDTGWYQAHWLPFAAFGGGELLLIFDHKQQQIIGFQHDPDAIVWVCDDFSQLLHASLTAFEQDPDEFIFPE</sequence>
<dbReference type="RefSeq" id="WP_238895102.1">
    <property type="nucleotide sequence ID" value="NZ_JAKOGG010000002.1"/>
</dbReference>
<dbReference type="InterPro" id="IPR037883">
    <property type="entry name" value="Knr4/Smi1-like_sf"/>
</dbReference>
<accession>A0ABT2FIA1</accession>
<dbReference type="SMART" id="SM00860">
    <property type="entry name" value="SMI1_KNR4"/>
    <property type="match status" value="1"/>
</dbReference>
<keyword evidence="3" id="KW-1185">Reference proteome</keyword>
<gene>
    <name evidence="2" type="ORF">L9G74_04615</name>
</gene>
<feature type="domain" description="Knr4/Smi1-like" evidence="1">
    <location>
        <begin position="26"/>
        <end position="162"/>
    </location>
</feature>
<proteinExistence type="predicted"/>
<protein>
    <submittedName>
        <fullName evidence="2">SMI1/KNR4 family protein</fullName>
    </submittedName>
</protein>
<name>A0ABT2FIA1_9GAMM</name>
<dbReference type="SUPFAM" id="SSF160631">
    <property type="entry name" value="SMI1/KNR4-like"/>
    <property type="match status" value="1"/>
</dbReference>
<evidence type="ECO:0000313" key="2">
    <source>
        <dbReference type="EMBL" id="MCS4555711.1"/>
    </source>
</evidence>
<organism evidence="2 3">
    <name type="scientific">Shewanella electrica</name>
    <dbReference type="NCBI Taxonomy" id="515560"/>
    <lineage>
        <taxon>Bacteria</taxon>
        <taxon>Pseudomonadati</taxon>
        <taxon>Pseudomonadota</taxon>
        <taxon>Gammaproteobacteria</taxon>
        <taxon>Alteromonadales</taxon>
        <taxon>Shewanellaceae</taxon>
        <taxon>Shewanella</taxon>
    </lineage>
</organism>
<reference evidence="2 3" key="1">
    <citation type="submission" date="2022-02" db="EMBL/GenBank/DDBJ databases">
        <authorList>
            <person name="Zhuang L."/>
        </authorList>
    </citation>
    <scope>NUCLEOTIDE SEQUENCE [LARGE SCALE GENOMIC DNA]</scope>
    <source>
        <strain evidence="2 3">C32</strain>
    </source>
</reference>
<dbReference type="InterPro" id="IPR018958">
    <property type="entry name" value="Knr4/Smi1-like_dom"/>
</dbReference>
<reference evidence="3" key="2">
    <citation type="submission" date="2023-07" db="EMBL/GenBank/DDBJ databases">
        <title>Shewanella mangrovi sp. nov., an acetaldehyde- degrading bacterium isolated from mangrove sediment.</title>
        <authorList>
            <person name="Liu Y."/>
        </authorList>
    </citation>
    <scope>NUCLEOTIDE SEQUENCE [LARGE SCALE GENOMIC DNA]</scope>
    <source>
        <strain evidence="3">C32</strain>
    </source>
</reference>
<evidence type="ECO:0000313" key="3">
    <source>
        <dbReference type="Proteomes" id="UP001201549"/>
    </source>
</evidence>